<comment type="caution">
    <text evidence="2">The sequence shown here is derived from an EMBL/GenBank/DDBJ whole genome shotgun (WGS) entry which is preliminary data.</text>
</comment>
<dbReference type="InterPro" id="IPR025736">
    <property type="entry name" value="PucR_C-HTH_dom"/>
</dbReference>
<evidence type="ECO:0000313" key="2">
    <source>
        <dbReference type="EMBL" id="KRK23715.1"/>
    </source>
</evidence>
<dbReference type="Proteomes" id="UP000051020">
    <property type="component" value="Unassembled WGS sequence"/>
</dbReference>
<reference evidence="2 3" key="1">
    <citation type="journal article" date="2015" name="Genome Announc.">
        <title>Expanding the biotechnology potential of lactobacilli through comparative genomics of 213 strains and associated genera.</title>
        <authorList>
            <person name="Sun Z."/>
            <person name="Harris H.M."/>
            <person name="McCann A."/>
            <person name="Guo C."/>
            <person name="Argimon S."/>
            <person name="Zhang W."/>
            <person name="Yang X."/>
            <person name="Jeffery I.B."/>
            <person name="Cooney J.C."/>
            <person name="Kagawa T.F."/>
            <person name="Liu W."/>
            <person name="Song Y."/>
            <person name="Salvetti E."/>
            <person name="Wrobel A."/>
            <person name="Rasinkangas P."/>
            <person name="Parkhill J."/>
            <person name="Rea M.C."/>
            <person name="O'Sullivan O."/>
            <person name="Ritari J."/>
            <person name="Douillard F.P."/>
            <person name="Paul Ross R."/>
            <person name="Yang R."/>
            <person name="Briner A.E."/>
            <person name="Felis G.E."/>
            <person name="de Vos W.M."/>
            <person name="Barrangou R."/>
            <person name="Klaenhammer T.R."/>
            <person name="Caufield P.W."/>
            <person name="Cui Y."/>
            <person name="Zhang H."/>
            <person name="O'Toole P.W."/>
        </authorList>
    </citation>
    <scope>NUCLEOTIDE SEQUENCE [LARGE SCALE GENOMIC DNA]</scope>
    <source>
        <strain evidence="2 3">DSM 20314</strain>
    </source>
</reference>
<evidence type="ECO:0000259" key="1">
    <source>
        <dbReference type="Pfam" id="PF13556"/>
    </source>
</evidence>
<sequence>MSSASNSWFANPPIHINDSNLYQGGPFMNTQQLLKIYPQATVSPLPSMAKNVVCITINNGKYVCIDTTNLNQRELSLLELLTQTKPQPTVEDNWSEFLMGQRTTAPHTIAKSLQLLHFRVRFTDQHTNRSQWLHALADTFEHVLHQAFTTSNTGYLILAEPQTDTKNDLTSLLALIDNDFYTNTHLFIGSIHTDSHDLPAAFTLEQQLFTRNQQDTIVTLSASLLPFLAKQHRPELEVLCRNLCLDTDTQQLISALYHTQGNVRQAASQLFIHRNTLLYRIEKFERCSGLNLKNMDDLVYCYLLTLAN</sequence>
<protein>
    <submittedName>
        <fullName evidence="2">Regulator</fullName>
    </submittedName>
</protein>
<accession>A0A837RA74</accession>
<dbReference type="InterPro" id="IPR042070">
    <property type="entry name" value="PucR_C-HTH_sf"/>
</dbReference>
<dbReference type="InterPro" id="IPR009057">
    <property type="entry name" value="Homeodomain-like_sf"/>
</dbReference>
<dbReference type="PANTHER" id="PTHR33744">
    <property type="entry name" value="CARBOHYDRATE DIACID REGULATOR"/>
    <property type="match status" value="1"/>
</dbReference>
<gene>
    <name evidence="2" type="ORF">FD24_GL000924</name>
</gene>
<dbReference type="Pfam" id="PF13556">
    <property type="entry name" value="HTH_30"/>
    <property type="match status" value="1"/>
</dbReference>
<dbReference type="EMBL" id="AZCU01000014">
    <property type="protein sequence ID" value="KRK23715.1"/>
    <property type="molecule type" value="Genomic_DNA"/>
</dbReference>
<dbReference type="PANTHER" id="PTHR33744:SF15">
    <property type="entry name" value="CARBOHYDRATE DIACID REGULATOR"/>
    <property type="match status" value="1"/>
</dbReference>
<name>A0A837RA74_LACPE</name>
<proteinExistence type="predicted"/>
<dbReference type="SUPFAM" id="SSF46689">
    <property type="entry name" value="Homeodomain-like"/>
    <property type="match status" value="1"/>
</dbReference>
<dbReference type="InterPro" id="IPR051448">
    <property type="entry name" value="CdaR-like_regulators"/>
</dbReference>
<organism evidence="2 3">
    <name type="scientific">Lactiplantibacillus pentosus DSM 20314</name>
    <dbReference type="NCBI Taxonomy" id="1423791"/>
    <lineage>
        <taxon>Bacteria</taxon>
        <taxon>Bacillati</taxon>
        <taxon>Bacillota</taxon>
        <taxon>Bacilli</taxon>
        <taxon>Lactobacillales</taxon>
        <taxon>Lactobacillaceae</taxon>
        <taxon>Lactiplantibacillus</taxon>
    </lineage>
</organism>
<feature type="domain" description="PucR C-terminal helix-turn-helix" evidence="1">
    <location>
        <begin position="254"/>
        <end position="303"/>
    </location>
</feature>
<dbReference type="Gene3D" id="1.10.10.2840">
    <property type="entry name" value="PucR C-terminal helix-turn-helix domain"/>
    <property type="match status" value="1"/>
</dbReference>
<dbReference type="AlphaFoldDB" id="A0A837RA74"/>
<evidence type="ECO:0000313" key="3">
    <source>
        <dbReference type="Proteomes" id="UP000051020"/>
    </source>
</evidence>